<dbReference type="Proteomes" id="UP000234341">
    <property type="component" value="Unassembled WGS sequence"/>
</dbReference>
<gene>
    <name evidence="2" type="ORF">CYJ10_16475</name>
</gene>
<organism evidence="2 3">
    <name type="scientific">Cupriavidus pauculus</name>
    <dbReference type="NCBI Taxonomy" id="82633"/>
    <lineage>
        <taxon>Bacteria</taxon>
        <taxon>Pseudomonadati</taxon>
        <taxon>Pseudomonadota</taxon>
        <taxon>Betaproteobacteria</taxon>
        <taxon>Burkholderiales</taxon>
        <taxon>Burkholderiaceae</taxon>
        <taxon>Cupriavidus</taxon>
    </lineage>
</organism>
<sequence length="112" mass="12052">MDILLLRCGNRALILPRNQNPADCPLLVRLWLGTPYSVDHTEISADMPLPGISPRLVLVELLETGYCALDVNGGMRTFVGREAVAGDTAEGEDGSPTDLLRRKGASPGKPRV</sequence>
<name>A0A2N5CB57_9BURK</name>
<comment type="caution">
    <text evidence="2">The sequence shown here is derived from an EMBL/GenBank/DDBJ whole genome shotgun (WGS) entry which is preliminary data.</text>
</comment>
<reference evidence="2 3" key="1">
    <citation type="submission" date="2017-12" db="EMBL/GenBank/DDBJ databases">
        <title>Genome sequence of the active heterotrophic nitrifier-denitrifier, Cupriavidus pauculus UM1.</title>
        <authorList>
            <person name="Putonti C."/>
            <person name="Castignetti D."/>
        </authorList>
    </citation>
    <scope>NUCLEOTIDE SEQUENCE [LARGE SCALE GENOMIC DNA]</scope>
    <source>
        <strain evidence="2 3">UM1</strain>
    </source>
</reference>
<dbReference type="RefSeq" id="WP_101682571.1">
    <property type="nucleotide sequence ID" value="NZ_PJRP01000007.1"/>
</dbReference>
<evidence type="ECO:0000256" key="1">
    <source>
        <dbReference type="SAM" id="MobiDB-lite"/>
    </source>
</evidence>
<evidence type="ECO:0000313" key="3">
    <source>
        <dbReference type="Proteomes" id="UP000234341"/>
    </source>
</evidence>
<dbReference type="EMBL" id="PJRP01000007">
    <property type="protein sequence ID" value="PLP99424.1"/>
    <property type="molecule type" value="Genomic_DNA"/>
</dbReference>
<dbReference type="OrthoDB" id="8967554at2"/>
<evidence type="ECO:0000313" key="2">
    <source>
        <dbReference type="EMBL" id="PLP99424.1"/>
    </source>
</evidence>
<accession>A0A2N5CB57</accession>
<proteinExistence type="predicted"/>
<dbReference type="AlphaFoldDB" id="A0A2N5CB57"/>
<protein>
    <submittedName>
        <fullName evidence="2">Uncharacterized protein</fullName>
    </submittedName>
</protein>
<feature type="region of interest" description="Disordered" evidence="1">
    <location>
        <begin position="85"/>
        <end position="112"/>
    </location>
</feature>